<evidence type="ECO:0000313" key="5">
    <source>
        <dbReference type="Proteomes" id="UP000319836"/>
    </source>
</evidence>
<name>A0A538U4Y2_UNCEI</name>
<organism evidence="4 5">
    <name type="scientific">Eiseniibacteriota bacterium</name>
    <dbReference type="NCBI Taxonomy" id="2212470"/>
    <lineage>
        <taxon>Bacteria</taxon>
        <taxon>Candidatus Eiseniibacteriota</taxon>
    </lineage>
</organism>
<dbReference type="Proteomes" id="UP000319836">
    <property type="component" value="Unassembled WGS sequence"/>
</dbReference>
<comment type="caution">
    <text evidence="4">The sequence shown here is derived from an EMBL/GenBank/DDBJ whole genome shotgun (WGS) entry which is preliminary data.</text>
</comment>
<gene>
    <name evidence="4" type="ORF">E6K80_06995</name>
</gene>
<dbReference type="Pfam" id="PF07228">
    <property type="entry name" value="SpoIIE"/>
    <property type="match status" value="1"/>
</dbReference>
<dbReference type="Gene3D" id="3.60.40.10">
    <property type="entry name" value="PPM-type phosphatase domain"/>
    <property type="match status" value="1"/>
</dbReference>
<dbReference type="InterPro" id="IPR003018">
    <property type="entry name" value="GAF"/>
</dbReference>
<evidence type="ECO:0000313" key="4">
    <source>
        <dbReference type="EMBL" id="TMQ70956.1"/>
    </source>
</evidence>
<feature type="domain" description="GAF" evidence="2">
    <location>
        <begin position="37"/>
        <end position="182"/>
    </location>
</feature>
<dbReference type="Pfam" id="PF01590">
    <property type="entry name" value="GAF"/>
    <property type="match status" value="1"/>
</dbReference>
<keyword evidence="1" id="KW-0378">Hydrolase</keyword>
<dbReference type="GO" id="GO:0016791">
    <property type="term" value="F:phosphatase activity"/>
    <property type="evidence" value="ECO:0007669"/>
    <property type="project" value="TreeGrafter"/>
</dbReference>
<dbReference type="InterPro" id="IPR036457">
    <property type="entry name" value="PPM-type-like_dom_sf"/>
</dbReference>
<dbReference type="PANTHER" id="PTHR43156:SF2">
    <property type="entry name" value="STAGE II SPORULATION PROTEIN E"/>
    <property type="match status" value="1"/>
</dbReference>
<evidence type="ECO:0000259" key="3">
    <source>
        <dbReference type="SMART" id="SM00331"/>
    </source>
</evidence>
<proteinExistence type="predicted"/>
<dbReference type="SUPFAM" id="SSF55781">
    <property type="entry name" value="GAF domain-like"/>
    <property type="match status" value="1"/>
</dbReference>
<reference evidence="4 5" key="1">
    <citation type="journal article" date="2019" name="Nat. Microbiol.">
        <title>Mediterranean grassland soil C-N compound turnover is dependent on rainfall and depth, and is mediated by genomically divergent microorganisms.</title>
        <authorList>
            <person name="Diamond S."/>
            <person name="Andeer P.F."/>
            <person name="Li Z."/>
            <person name="Crits-Christoph A."/>
            <person name="Burstein D."/>
            <person name="Anantharaman K."/>
            <person name="Lane K.R."/>
            <person name="Thomas B.C."/>
            <person name="Pan C."/>
            <person name="Northen T.R."/>
            <person name="Banfield J.F."/>
        </authorList>
    </citation>
    <scope>NUCLEOTIDE SEQUENCE [LARGE SCALE GENOMIC DNA]</scope>
    <source>
        <strain evidence="4">WS_10</strain>
    </source>
</reference>
<dbReference type="InterPro" id="IPR052016">
    <property type="entry name" value="Bact_Sigma-Reg"/>
</dbReference>
<evidence type="ECO:0000256" key="1">
    <source>
        <dbReference type="ARBA" id="ARBA00022801"/>
    </source>
</evidence>
<dbReference type="AlphaFoldDB" id="A0A538U4Y2"/>
<protein>
    <submittedName>
        <fullName evidence="4">GAF domain-containing protein</fullName>
    </submittedName>
</protein>
<dbReference type="InterPro" id="IPR029016">
    <property type="entry name" value="GAF-like_dom_sf"/>
</dbReference>
<dbReference type="SMART" id="SM00331">
    <property type="entry name" value="PP2C_SIG"/>
    <property type="match status" value="1"/>
</dbReference>
<dbReference type="InterPro" id="IPR001932">
    <property type="entry name" value="PPM-type_phosphatase-like_dom"/>
</dbReference>
<evidence type="ECO:0000259" key="2">
    <source>
        <dbReference type="SMART" id="SM00065"/>
    </source>
</evidence>
<dbReference type="SMART" id="SM00065">
    <property type="entry name" value="GAF"/>
    <property type="match status" value="1"/>
</dbReference>
<feature type="domain" description="PPM-type phosphatase" evidence="3">
    <location>
        <begin position="207"/>
        <end position="421"/>
    </location>
</feature>
<sequence length="425" mass="45221">MTLGMPREPDSRAPVLELAAAIRRLDEARRELAVRIDPSGACADLLAIVVEATQASRASLMLTNPRTGRLRIMAAFGLPVDIVGRDLEHAKRRISDWVLRERRPLLLNGVVKDQRFDGSAPEEVESALCLPLLARGGAIGVLNLARSGDAGRFEPVDLATAEHLGRSLSGALEEVLERQIAEWGWQGLRAAPRATRRIMPGLFQSLRYQVALAHFASPLGGGDVSERVAHGDGSQTVMTADVTGQGAEALAAGALAQGLFLALAEVGRAPAVIATRMNVELCRRLGKGGAVTLWIATLSSNGALVSCTAGFPPPFCVPMESDDVRLLEAGGPLAGVVPDAEYHEQTLRLLPGDAVLAVSDGVLRARDATGQEFGPARAEEIAIEQRRQPLDRLAEAICRGAQEHMASSLPVDDLAVFAVRYSRDG</sequence>
<dbReference type="EMBL" id="VBPA01000165">
    <property type="protein sequence ID" value="TMQ70956.1"/>
    <property type="molecule type" value="Genomic_DNA"/>
</dbReference>
<dbReference type="Gene3D" id="3.30.450.40">
    <property type="match status" value="1"/>
</dbReference>
<dbReference type="PANTHER" id="PTHR43156">
    <property type="entry name" value="STAGE II SPORULATION PROTEIN E-RELATED"/>
    <property type="match status" value="1"/>
</dbReference>
<accession>A0A538U4Y2</accession>